<comment type="similarity">
    <text evidence="3">Belongs to the bacterial ribosomal protein bS16 family.</text>
</comment>
<dbReference type="GO" id="GO:0015935">
    <property type="term" value="C:small ribosomal subunit"/>
    <property type="evidence" value="ECO:0007669"/>
    <property type="project" value="TreeGrafter"/>
</dbReference>
<feature type="compositionally biased region" description="Basic and acidic residues" evidence="4">
    <location>
        <begin position="121"/>
        <end position="130"/>
    </location>
</feature>
<dbReference type="Pfam" id="PF00886">
    <property type="entry name" value="Ribosomal_S16"/>
    <property type="match status" value="1"/>
</dbReference>
<dbReference type="NCBIfam" id="TIGR00002">
    <property type="entry name" value="S16"/>
    <property type="match status" value="1"/>
</dbReference>
<evidence type="ECO:0000256" key="3">
    <source>
        <dbReference type="HAMAP-Rule" id="MF_00385"/>
    </source>
</evidence>
<proteinExistence type="inferred from homology"/>
<keyword evidence="2 3" id="KW-0687">Ribonucleoprotein</keyword>
<gene>
    <name evidence="3 5" type="primary">rpsP</name>
    <name evidence="5" type="ORF">F4Y60_00315</name>
</gene>
<name>A0A6B0XXJ9_9RHOB</name>
<evidence type="ECO:0000256" key="4">
    <source>
        <dbReference type="SAM" id="MobiDB-lite"/>
    </source>
</evidence>
<accession>A0A6B0XXJ9</accession>
<dbReference type="GO" id="GO:0003735">
    <property type="term" value="F:structural constituent of ribosome"/>
    <property type="evidence" value="ECO:0007669"/>
    <property type="project" value="InterPro"/>
</dbReference>
<evidence type="ECO:0000256" key="1">
    <source>
        <dbReference type="ARBA" id="ARBA00022980"/>
    </source>
</evidence>
<dbReference type="PANTHER" id="PTHR12919">
    <property type="entry name" value="30S RIBOSOMAL PROTEIN S16"/>
    <property type="match status" value="1"/>
</dbReference>
<dbReference type="PANTHER" id="PTHR12919:SF20">
    <property type="entry name" value="SMALL RIBOSOMAL SUBUNIT PROTEIN BS16M"/>
    <property type="match status" value="1"/>
</dbReference>
<dbReference type="HAMAP" id="MF_00385">
    <property type="entry name" value="Ribosomal_bS16"/>
    <property type="match status" value="1"/>
</dbReference>
<evidence type="ECO:0000256" key="2">
    <source>
        <dbReference type="ARBA" id="ARBA00023274"/>
    </source>
</evidence>
<dbReference type="AlphaFoldDB" id="A0A6B0XXJ9"/>
<reference evidence="5" key="1">
    <citation type="submission" date="2019-09" db="EMBL/GenBank/DDBJ databases">
        <title>Characterisation of the sponge microbiome using genome-centric metagenomics.</title>
        <authorList>
            <person name="Engelberts J.P."/>
            <person name="Robbins S.J."/>
            <person name="De Goeij J.M."/>
            <person name="Aranda M."/>
            <person name="Bell S.C."/>
            <person name="Webster N.S."/>
        </authorList>
    </citation>
    <scope>NUCLEOTIDE SEQUENCE</scope>
    <source>
        <strain evidence="5">SB0664_bin_43</strain>
    </source>
</reference>
<dbReference type="Gene3D" id="3.30.1320.10">
    <property type="match status" value="1"/>
</dbReference>
<dbReference type="SUPFAM" id="SSF54565">
    <property type="entry name" value="Ribosomal protein S16"/>
    <property type="match status" value="1"/>
</dbReference>
<dbReference type="EMBL" id="VXRY01000012">
    <property type="protein sequence ID" value="MXY32543.1"/>
    <property type="molecule type" value="Genomic_DNA"/>
</dbReference>
<evidence type="ECO:0000313" key="5">
    <source>
        <dbReference type="EMBL" id="MXY32543.1"/>
    </source>
</evidence>
<comment type="caution">
    <text evidence="5">The sequence shown here is derived from an EMBL/GenBank/DDBJ whole genome shotgun (WGS) entry which is preliminary data.</text>
</comment>
<feature type="region of interest" description="Disordered" evidence="4">
    <location>
        <begin position="79"/>
        <end position="193"/>
    </location>
</feature>
<sequence length="193" mass="21035">MAMKIRLARGGTKKRPFYRIVAADSRMPRDGRFIEKLGTYNPLLPKDSAERVKMSLERIKYWMDQGARPTDRVSRFLEAAGALDRKERSNPKKARPRKKARERAEAAAASEANDAAASQDAQREDVKAEGVDVDQTQDANAEEAITKDSEDSAQAGSEDTPDAASAESKDAPATASTDRASPETEAPEEPKAG</sequence>
<feature type="compositionally biased region" description="Low complexity" evidence="4">
    <location>
        <begin position="106"/>
        <end position="120"/>
    </location>
</feature>
<dbReference type="InterPro" id="IPR023803">
    <property type="entry name" value="Ribosomal_bS16_dom_sf"/>
</dbReference>
<dbReference type="GO" id="GO:0005737">
    <property type="term" value="C:cytoplasm"/>
    <property type="evidence" value="ECO:0007669"/>
    <property type="project" value="UniProtKB-ARBA"/>
</dbReference>
<dbReference type="GO" id="GO:0006412">
    <property type="term" value="P:translation"/>
    <property type="evidence" value="ECO:0007669"/>
    <property type="project" value="UniProtKB-UniRule"/>
</dbReference>
<dbReference type="InterPro" id="IPR000307">
    <property type="entry name" value="Ribosomal_bS16"/>
</dbReference>
<keyword evidence="1 3" id="KW-0689">Ribosomal protein</keyword>
<organism evidence="5">
    <name type="scientific">Boseongicola sp. SB0664_bin_43</name>
    <dbReference type="NCBI Taxonomy" id="2604844"/>
    <lineage>
        <taxon>Bacteria</taxon>
        <taxon>Pseudomonadati</taxon>
        <taxon>Pseudomonadota</taxon>
        <taxon>Alphaproteobacteria</taxon>
        <taxon>Rhodobacterales</taxon>
        <taxon>Paracoccaceae</taxon>
        <taxon>Boseongicola</taxon>
    </lineage>
</organism>
<feature type="compositionally biased region" description="Basic residues" evidence="4">
    <location>
        <begin position="91"/>
        <end position="101"/>
    </location>
</feature>
<protein>
    <recommendedName>
        <fullName evidence="3">Small ribosomal subunit protein bS16</fullName>
    </recommendedName>
</protein>